<gene>
    <name evidence="1" type="ORF">PIB30_101416</name>
</gene>
<protein>
    <submittedName>
        <fullName evidence="1">Uncharacterized protein</fullName>
    </submittedName>
</protein>
<feature type="non-terminal residue" evidence="1">
    <location>
        <position position="1"/>
    </location>
</feature>
<proteinExistence type="predicted"/>
<evidence type="ECO:0000313" key="2">
    <source>
        <dbReference type="Proteomes" id="UP001341840"/>
    </source>
</evidence>
<dbReference type="EMBL" id="JASCZI010002966">
    <property type="protein sequence ID" value="MED6116566.1"/>
    <property type="molecule type" value="Genomic_DNA"/>
</dbReference>
<reference evidence="1 2" key="1">
    <citation type="journal article" date="2023" name="Plants (Basel)">
        <title>Bridging the Gap: Combining Genomics and Transcriptomics Approaches to Understand Stylosanthes scabra, an Orphan Legume from the Brazilian Caatinga.</title>
        <authorList>
            <person name="Ferreira-Neto J.R.C."/>
            <person name="da Silva M.D."/>
            <person name="Binneck E."/>
            <person name="de Melo N.F."/>
            <person name="da Silva R.H."/>
            <person name="de Melo A.L.T.M."/>
            <person name="Pandolfi V."/>
            <person name="Bustamante F.O."/>
            <person name="Brasileiro-Vidal A.C."/>
            <person name="Benko-Iseppon A.M."/>
        </authorList>
    </citation>
    <scope>NUCLEOTIDE SEQUENCE [LARGE SCALE GENOMIC DNA]</scope>
    <source>
        <tissue evidence="1">Leaves</tissue>
    </source>
</reference>
<name>A0ABU6QWU9_9FABA</name>
<comment type="caution">
    <text evidence="1">The sequence shown here is derived from an EMBL/GenBank/DDBJ whole genome shotgun (WGS) entry which is preliminary data.</text>
</comment>
<accession>A0ABU6QWU9</accession>
<dbReference type="Proteomes" id="UP001341840">
    <property type="component" value="Unassembled WGS sequence"/>
</dbReference>
<evidence type="ECO:0000313" key="1">
    <source>
        <dbReference type="EMBL" id="MED6116566.1"/>
    </source>
</evidence>
<organism evidence="1 2">
    <name type="scientific">Stylosanthes scabra</name>
    <dbReference type="NCBI Taxonomy" id="79078"/>
    <lineage>
        <taxon>Eukaryota</taxon>
        <taxon>Viridiplantae</taxon>
        <taxon>Streptophyta</taxon>
        <taxon>Embryophyta</taxon>
        <taxon>Tracheophyta</taxon>
        <taxon>Spermatophyta</taxon>
        <taxon>Magnoliopsida</taxon>
        <taxon>eudicotyledons</taxon>
        <taxon>Gunneridae</taxon>
        <taxon>Pentapetalae</taxon>
        <taxon>rosids</taxon>
        <taxon>fabids</taxon>
        <taxon>Fabales</taxon>
        <taxon>Fabaceae</taxon>
        <taxon>Papilionoideae</taxon>
        <taxon>50 kb inversion clade</taxon>
        <taxon>dalbergioids sensu lato</taxon>
        <taxon>Dalbergieae</taxon>
        <taxon>Pterocarpus clade</taxon>
        <taxon>Stylosanthes</taxon>
    </lineage>
</organism>
<keyword evidence="2" id="KW-1185">Reference proteome</keyword>
<sequence length="74" mass="7686">VRTEDGGWVGISCVGGGRDPAGYAWGVGLGEMWVGAECKCGGGWGVRKVGVGVGLLEVSVCVKTEERWSSKVEE</sequence>